<accession>A0A0G0ZZ76</accession>
<protein>
    <recommendedName>
        <fullName evidence="4">Transglutaminase-like domain-containing protein</fullName>
    </recommendedName>
</protein>
<evidence type="ECO:0000256" key="1">
    <source>
        <dbReference type="SAM" id="MobiDB-lite"/>
    </source>
</evidence>
<comment type="caution">
    <text evidence="2">The sequence shown here is derived from an EMBL/GenBank/DDBJ whole genome shotgun (WGS) entry which is preliminary data.</text>
</comment>
<feature type="region of interest" description="Disordered" evidence="1">
    <location>
        <begin position="1"/>
        <end position="23"/>
    </location>
</feature>
<evidence type="ECO:0008006" key="4">
    <source>
        <dbReference type="Google" id="ProtNLM"/>
    </source>
</evidence>
<dbReference type="Proteomes" id="UP000034837">
    <property type="component" value="Unassembled WGS sequence"/>
</dbReference>
<evidence type="ECO:0000313" key="3">
    <source>
        <dbReference type="Proteomes" id="UP000034837"/>
    </source>
</evidence>
<dbReference type="AlphaFoldDB" id="A0A0G0ZZ76"/>
<sequence>MRRDIDRDTSNVNFKAPEQTGRDFDNVSPLEIFREVSAAGSEDMAALDELDHNIGQLPPEPLKAAEAIRSHLIKEGYEYGNSFRLQDMLKKKQGNCLGLACLIGGLLERRGFHPEYNLLLGPKDYAYSREVELFEEFVQGDHFDFDNPIRPLVSEEINDFTFVALEHPILVLNGKQFETTDLVPESEFENTKPFEIKSERSTKISYAELASNVLVSRAVSELFDNPKPNYALARKLLAEAIRRWPNNREAYAKIRNLANNFFDDEQEETSRKKYLALGGDDSRFFDEKYSITHDPSDLDKVLERHPSYIEAYVDKEVYNETNHRNARFAFAVAAQCVARSQTLDLGKFYVYNSKKFAKLFGKEDVVRFIVSAAEDFKDFFSYNIALYELTGDKKYLTKIKQDGLITCPFQEAFFYYTLEHMNGKLPKQYQEKYRAFLEQYGNRRTFNEQWTV</sequence>
<gene>
    <name evidence="2" type="ORF">UV20_C0043G0004</name>
</gene>
<dbReference type="EMBL" id="LCDO01000043">
    <property type="protein sequence ID" value="KKS53982.1"/>
    <property type="molecule type" value="Genomic_DNA"/>
</dbReference>
<proteinExistence type="predicted"/>
<organism evidence="2 3">
    <name type="scientific">Candidatus Magasanikbacteria bacterium GW2011_GWA2_42_32</name>
    <dbReference type="NCBI Taxonomy" id="1619039"/>
    <lineage>
        <taxon>Bacteria</taxon>
        <taxon>Candidatus Magasanikiibacteriota</taxon>
    </lineage>
</organism>
<name>A0A0G0ZZ76_9BACT</name>
<reference evidence="2 3" key="1">
    <citation type="journal article" date="2015" name="Nature">
        <title>rRNA introns, odd ribosomes, and small enigmatic genomes across a large radiation of phyla.</title>
        <authorList>
            <person name="Brown C.T."/>
            <person name="Hug L.A."/>
            <person name="Thomas B.C."/>
            <person name="Sharon I."/>
            <person name="Castelle C.J."/>
            <person name="Singh A."/>
            <person name="Wilkins M.J."/>
            <person name="Williams K.H."/>
            <person name="Banfield J.F."/>
        </authorList>
    </citation>
    <scope>NUCLEOTIDE SEQUENCE [LARGE SCALE GENOMIC DNA]</scope>
</reference>
<evidence type="ECO:0000313" key="2">
    <source>
        <dbReference type="EMBL" id="KKS53982.1"/>
    </source>
</evidence>